<dbReference type="GeneID" id="111816063"/>
<sequence>MKPSLEKHCFQNPSRTAPAPPSLPNAADFTAARPTERRTHGRGGSSGLLPRAGASWPRCARCAAMTRRTPLPGPGAGWVPYGLPQLPLLVQLALQAARALLRRVRLLLQAADLPAHGLQRAAPRHGEAARGRRLLRSLARDPRRRRRLRPGSHGLRGGAEQPGAGAAGGAGHGAVPGVRGPPEALRMLLAAGHPERNGGCGNAGLAAGDRGREPPRSWDFTPFPTASPTRGPWVAAWLLRATPAGRVPQPRFPRPSPSKASGACGPERGSRVWKSPAHSTPCPQSRTVTATDTKRRLDLLPYSQSHLWTGTLNTDFSVQGAR</sequence>
<name>A0A6P6E832_OCTDE</name>
<dbReference type="Proteomes" id="UP000515203">
    <property type="component" value="Unplaced"/>
</dbReference>
<dbReference type="InParanoid" id="A0A6P6E832"/>
<feature type="compositionally biased region" description="Polar residues" evidence="1">
    <location>
        <begin position="277"/>
        <end position="290"/>
    </location>
</feature>
<keyword evidence="2" id="KW-1185">Reference proteome</keyword>
<evidence type="ECO:0000313" key="3">
    <source>
        <dbReference type="RefSeq" id="XP_023568267.1"/>
    </source>
</evidence>
<proteinExistence type="predicted"/>
<evidence type="ECO:0000313" key="2">
    <source>
        <dbReference type="Proteomes" id="UP000515203"/>
    </source>
</evidence>
<feature type="compositionally biased region" description="Gly residues" evidence="1">
    <location>
        <begin position="165"/>
        <end position="174"/>
    </location>
</feature>
<feature type="region of interest" description="Disordered" evidence="1">
    <location>
        <begin position="1"/>
        <end position="52"/>
    </location>
</feature>
<dbReference type="RefSeq" id="XP_023568267.1">
    <property type="nucleotide sequence ID" value="XM_023712499.1"/>
</dbReference>
<gene>
    <name evidence="3" type="primary">LOC111816063</name>
</gene>
<evidence type="ECO:0000256" key="1">
    <source>
        <dbReference type="SAM" id="MobiDB-lite"/>
    </source>
</evidence>
<feature type="region of interest" description="Disordered" evidence="1">
    <location>
        <begin position="246"/>
        <end position="290"/>
    </location>
</feature>
<dbReference type="AlphaFoldDB" id="A0A6P6E832"/>
<organism evidence="2 3">
    <name type="scientific">Octodon degus</name>
    <name type="common">Degu</name>
    <name type="synonym">Sciurus degus</name>
    <dbReference type="NCBI Taxonomy" id="10160"/>
    <lineage>
        <taxon>Eukaryota</taxon>
        <taxon>Metazoa</taxon>
        <taxon>Chordata</taxon>
        <taxon>Craniata</taxon>
        <taxon>Vertebrata</taxon>
        <taxon>Euteleostomi</taxon>
        <taxon>Mammalia</taxon>
        <taxon>Eutheria</taxon>
        <taxon>Euarchontoglires</taxon>
        <taxon>Glires</taxon>
        <taxon>Rodentia</taxon>
        <taxon>Hystricomorpha</taxon>
        <taxon>Octodontidae</taxon>
        <taxon>Octodon</taxon>
    </lineage>
</organism>
<feature type="region of interest" description="Disordered" evidence="1">
    <location>
        <begin position="120"/>
        <end position="180"/>
    </location>
</feature>
<reference evidence="3" key="1">
    <citation type="submission" date="2025-08" db="UniProtKB">
        <authorList>
            <consortium name="RefSeq"/>
        </authorList>
    </citation>
    <scope>IDENTIFICATION</scope>
</reference>
<accession>A0A6P6E832</accession>
<protein>
    <submittedName>
        <fullName evidence="3">Uncharacterized protein LOC111816063</fullName>
    </submittedName>
</protein>